<keyword evidence="4 7" id="KW-0406">Ion transport</keyword>
<keyword evidence="6 7" id="KW-0066">ATP synthesis</keyword>
<reference evidence="8" key="2">
    <citation type="submission" date="2019-01" db="EMBL/GenBank/DDBJ databases">
        <title>Oenococcus sicerae UCMA17102.</title>
        <authorList>
            <person name="Cousin F.J."/>
            <person name="Le Guellec R."/>
            <person name="Cretenet M."/>
        </authorList>
    </citation>
    <scope>NUCLEOTIDE SEQUENCE</scope>
    <source>
        <strain evidence="8">UCMA17102</strain>
    </source>
</reference>
<comment type="function">
    <text evidence="7">This protein is part of the stalk that links CF(0) to CF(1). It either transmits conformational changes from CF(0) to CF(1) or is implicated in proton conduction.</text>
</comment>
<evidence type="ECO:0000256" key="4">
    <source>
        <dbReference type="ARBA" id="ARBA00023065"/>
    </source>
</evidence>
<evidence type="ECO:0000313" key="11">
    <source>
        <dbReference type="Proteomes" id="UP001167919"/>
    </source>
</evidence>
<evidence type="ECO:0000256" key="1">
    <source>
        <dbReference type="ARBA" id="ARBA00004370"/>
    </source>
</evidence>
<dbReference type="Proteomes" id="UP001167919">
    <property type="component" value="Unassembled WGS sequence"/>
</dbReference>
<evidence type="ECO:0000313" key="9">
    <source>
        <dbReference type="EMBL" id="QAS70101.1"/>
    </source>
</evidence>
<keyword evidence="3 7" id="KW-0375">Hydrogen ion transport</keyword>
<comment type="subcellular location">
    <subcellularLocation>
        <location evidence="7">Cell membrane</location>
        <topology evidence="7">Peripheral membrane protein</topology>
    </subcellularLocation>
    <subcellularLocation>
        <location evidence="1">Membrane</location>
    </subcellularLocation>
</comment>
<reference evidence="9 10" key="1">
    <citation type="journal article" date="2019" name="Syst. Appl. Microbiol.">
        <title>Oenococcus sicerae sp. nov., isolated from French cider.</title>
        <authorList>
            <person name="Cousin F.J."/>
            <person name="Le Guellec R."/>
            <person name="Chagnot C."/>
            <person name="Goux D."/>
            <person name="Dalmasso M."/>
            <person name="Laplace J.M."/>
            <person name="Cretenet M."/>
        </authorList>
    </citation>
    <scope>NUCLEOTIDE SEQUENCE [LARGE SCALE GENOMIC DNA]</scope>
    <source>
        <strain evidence="9 10">UCMA 15228</strain>
    </source>
</reference>
<evidence type="ECO:0000256" key="2">
    <source>
        <dbReference type="ARBA" id="ARBA00022448"/>
    </source>
</evidence>
<dbReference type="AlphaFoldDB" id="A0AAJ1RAL8"/>
<evidence type="ECO:0000256" key="5">
    <source>
        <dbReference type="ARBA" id="ARBA00023136"/>
    </source>
</evidence>
<organism evidence="8 11">
    <name type="scientific">Oenococcus sicerae</name>
    <dbReference type="NCBI Taxonomy" id="2203724"/>
    <lineage>
        <taxon>Bacteria</taxon>
        <taxon>Bacillati</taxon>
        <taxon>Bacillota</taxon>
        <taxon>Bacilli</taxon>
        <taxon>Lactobacillales</taxon>
        <taxon>Lactobacillaceae</taxon>
        <taxon>Oenococcus</taxon>
    </lineage>
</organism>
<evidence type="ECO:0000313" key="10">
    <source>
        <dbReference type="Proteomes" id="UP000286907"/>
    </source>
</evidence>
<dbReference type="Proteomes" id="UP000286907">
    <property type="component" value="Chromosome"/>
</dbReference>
<dbReference type="EMBL" id="SDWY01000001">
    <property type="protein sequence ID" value="MDN6899400.1"/>
    <property type="molecule type" value="Genomic_DNA"/>
</dbReference>
<protein>
    <recommendedName>
        <fullName evidence="7">ATP synthase subunit delta</fullName>
    </recommendedName>
    <alternativeName>
        <fullName evidence="7">ATP synthase F(1) sector subunit delta</fullName>
    </alternativeName>
    <alternativeName>
        <fullName evidence="7">F-type ATPase subunit delta</fullName>
        <shortName evidence="7">F-ATPase subunit delta</shortName>
    </alternativeName>
</protein>
<keyword evidence="10" id="KW-1185">Reference proteome</keyword>
<sequence>MSFNENRIINNYAQALMAVSGKQAAKVLSELQTIEIVFESNKVLTETLDDVSVSSDQQESFIRTLDKGTSEVTQNLLETLADNRHFSLLERIVERLEKLVNVSINHSLVTAKTAVAITNEQSDRLSKIAQKQFGYDHVEIKNVIDPDVIGGVILTAGSKTIDGSVRNKLLQLNKHIKHAVGKES</sequence>
<dbReference type="HAMAP" id="MF_01416">
    <property type="entry name" value="ATP_synth_delta_bact"/>
    <property type="match status" value="1"/>
</dbReference>
<dbReference type="Pfam" id="PF00213">
    <property type="entry name" value="OSCP"/>
    <property type="match status" value="1"/>
</dbReference>
<dbReference type="GO" id="GO:0005886">
    <property type="term" value="C:plasma membrane"/>
    <property type="evidence" value="ECO:0007669"/>
    <property type="project" value="UniProtKB-SubCell"/>
</dbReference>
<dbReference type="Gene3D" id="1.10.520.20">
    <property type="entry name" value="N-terminal domain of the delta subunit of the F1F0-ATP synthase"/>
    <property type="match status" value="1"/>
</dbReference>
<dbReference type="InterPro" id="IPR000711">
    <property type="entry name" value="ATPase_OSCP/dsu"/>
</dbReference>
<dbReference type="NCBIfam" id="TIGR01145">
    <property type="entry name" value="ATP_synt_delta"/>
    <property type="match status" value="1"/>
</dbReference>
<name>A0AAJ1RAL8_9LACO</name>
<keyword evidence="7" id="KW-0139">CF(1)</keyword>
<accession>A0AAJ1RAL8</accession>
<dbReference type="RefSeq" id="WP_128686572.1">
    <property type="nucleotide sequence ID" value="NZ_CP029684.2"/>
</dbReference>
<comment type="similarity">
    <text evidence="7">Belongs to the ATPase delta chain family.</text>
</comment>
<keyword evidence="2 7" id="KW-0813">Transport</keyword>
<dbReference type="GO" id="GO:0045259">
    <property type="term" value="C:proton-transporting ATP synthase complex"/>
    <property type="evidence" value="ECO:0007669"/>
    <property type="project" value="UniProtKB-KW"/>
</dbReference>
<dbReference type="GO" id="GO:0046933">
    <property type="term" value="F:proton-transporting ATP synthase activity, rotational mechanism"/>
    <property type="evidence" value="ECO:0007669"/>
    <property type="project" value="UniProtKB-UniRule"/>
</dbReference>
<evidence type="ECO:0000256" key="6">
    <source>
        <dbReference type="ARBA" id="ARBA00023310"/>
    </source>
</evidence>
<dbReference type="SUPFAM" id="SSF47928">
    <property type="entry name" value="N-terminal domain of the delta subunit of the F1F0-ATP synthase"/>
    <property type="match status" value="1"/>
</dbReference>
<comment type="function">
    <text evidence="7">F(1)F(0) ATP synthase produces ATP from ADP in the presence of a proton or sodium gradient. F-type ATPases consist of two structural domains, F(1) containing the extramembraneous catalytic core and F(0) containing the membrane proton channel, linked together by a central stalk and a peripheral stalk. During catalysis, ATP synthesis in the catalytic domain of F(1) is coupled via a rotary mechanism of the central stalk subunits to proton translocation.</text>
</comment>
<dbReference type="PANTHER" id="PTHR11910">
    <property type="entry name" value="ATP SYNTHASE DELTA CHAIN"/>
    <property type="match status" value="1"/>
</dbReference>
<dbReference type="PRINTS" id="PR00125">
    <property type="entry name" value="ATPASEDELTA"/>
</dbReference>
<proteinExistence type="inferred from homology"/>
<evidence type="ECO:0000256" key="3">
    <source>
        <dbReference type="ARBA" id="ARBA00022781"/>
    </source>
</evidence>
<keyword evidence="7" id="KW-1003">Cell membrane</keyword>
<dbReference type="EMBL" id="CP029684">
    <property type="protein sequence ID" value="QAS70101.1"/>
    <property type="molecule type" value="Genomic_DNA"/>
</dbReference>
<dbReference type="InterPro" id="IPR026015">
    <property type="entry name" value="ATP_synth_OSCP/delta_N_sf"/>
</dbReference>
<evidence type="ECO:0000313" key="8">
    <source>
        <dbReference type="EMBL" id="MDN6899400.1"/>
    </source>
</evidence>
<reference evidence="9" key="3">
    <citation type="submission" date="2020-01" db="EMBL/GenBank/DDBJ databases">
        <authorList>
            <person name="Cousin F.J."/>
            <person name="Le Guellec R."/>
            <person name="Cretenet M."/>
        </authorList>
    </citation>
    <scope>NUCLEOTIDE SEQUENCE</scope>
    <source>
        <strain evidence="9">UCMA 15228</strain>
    </source>
</reference>
<evidence type="ECO:0000256" key="7">
    <source>
        <dbReference type="HAMAP-Rule" id="MF_01416"/>
    </source>
</evidence>
<keyword evidence="5 7" id="KW-0472">Membrane</keyword>
<gene>
    <name evidence="7 8" type="primary">atpH</name>
    <name evidence="9" type="ORF">DLJ48_05960</name>
    <name evidence="8" type="ORF">EVC35_00030</name>
</gene>